<keyword evidence="6 9" id="KW-0472">Membrane</keyword>
<keyword evidence="7" id="KW-0131">Cell cycle</keyword>
<gene>
    <name evidence="11" type="ORF">AVDCRST_MAG07-190</name>
</gene>
<comment type="subcellular location">
    <subcellularLocation>
        <location evidence="1">Membrane</location>
    </subcellularLocation>
</comment>
<keyword evidence="5 9" id="KW-1133">Transmembrane helix</keyword>
<evidence type="ECO:0000256" key="5">
    <source>
        <dbReference type="ARBA" id="ARBA00022989"/>
    </source>
</evidence>
<evidence type="ECO:0000259" key="10">
    <source>
        <dbReference type="PROSITE" id="PS51779"/>
    </source>
</evidence>
<feature type="region of interest" description="Disordered" evidence="8">
    <location>
        <begin position="1"/>
        <end position="29"/>
    </location>
</feature>
<feature type="compositionally biased region" description="Basic residues" evidence="8">
    <location>
        <begin position="20"/>
        <end position="29"/>
    </location>
</feature>
<reference evidence="11" key="1">
    <citation type="submission" date="2020-02" db="EMBL/GenBank/DDBJ databases">
        <authorList>
            <person name="Meier V. D."/>
        </authorList>
    </citation>
    <scope>NUCLEOTIDE SEQUENCE</scope>
    <source>
        <strain evidence="11">AVDCRST_MAG07</strain>
    </source>
</reference>
<protein>
    <recommendedName>
        <fullName evidence="10">POTRA domain-containing protein</fullName>
    </recommendedName>
</protein>
<keyword evidence="3" id="KW-0132">Cell division</keyword>
<dbReference type="EMBL" id="CADCUB010000012">
    <property type="protein sequence ID" value="CAA9307247.1"/>
    <property type="molecule type" value="Genomic_DNA"/>
</dbReference>
<evidence type="ECO:0000313" key="11">
    <source>
        <dbReference type="EMBL" id="CAA9307247.1"/>
    </source>
</evidence>
<dbReference type="InterPro" id="IPR034746">
    <property type="entry name" value="POTRA"/>
</dbReference>
<dbReference type="Pfam" id="PF08478">
    <property type="entry name" value="POTRA_1"/>
    <property type="match status" value="1"/>
</dbReference>
<dbReference type="AlphaFoldDB" id="A0A6J4KIN8"/>
<feature type="domain" description="POTRA" evidence="10">
    <location>
        <begin position="62"/>
        <end position="130"/>
    </location>
</feature>
<evidence type="ECO:0000256" key="3">
    <source>
        <dbReference type="ARBA" id="ARBA00022618"/>
    </source>
</evidence>
<name>A0A6J4KIN8_9ACTN</name>
<sequence length="253" mass="26602">MSSTRVRHRPDPVVAAAPRRAARARAQRSARRRHAAVRAGQVLLVVLPLLALAWALSASSWLAVDRVAVSGLGRLSEAQVRAAVDVAPGVPLARVDTGRVASAVRSLPPVAAVEVQRSWPGTLRVVVRERVAAAAYASDGRFTLVDADAVPFATVPTAPPGVVRLEVDALRRGDPAVRAALQVHGELPADLRRRVRAVRAETPSDVLLLLQADQQVVWGAPGGTATKAAAALALLKAPGDVLDVTSPEVVIRR</sequence>
<keyword evidence="2" id="KW-1003">Cell membrane</keyword>
<dbReference type="InterPro" id="IPR013685">
    <property type="entry name" value="POTRA_FtsQ_type"/>
</dbReference>
<dbReference type="PANTHER" id="PTHR37820">
    <property type="entry name" value="CELL DIVISION PROTEIN DIVIB"/>
    <property type="match status" value="1"/>
</dbReference>
<evidence type="ECO:0000256" key="7">
    <source>
        <dbReference type="ARBA" id="ARBA00023306"/>
    </source>
</evidence>
<evidence type="ECO:0000256" key="9">
    <source>
        <dbReference type="SAM" id="Phobius"/>
    </source>
</evidence>
<dbReference type="Gene3D" id="3.10.20.310">
    <property type="entry name" value="membrane protein fhac"/>
    <property type="match status" value="1"/>
</dbReference>
<feature type="transmembrane region" description="Helical" evidence="9">
    <location>
        <begin position="35"/>
        <end position="56"/>
    </location>
</feature>
<dbReference type="GO" id="GO:0051301">
    <property type="term" value="P:cell division"/>
    <property type="evidence" value="ECO:0007669"/>
    <property type="project" value="UniProtKB-KW"/>
</dbReference>
<dbReference type="InterPro" id="IPR050487">
    <property type="entry name" value="FtsQ_DivIB"/>
</dbReference>
<dbReference type="GO" id="GO:0005886">
    <property type="term" value="C:plasma membrane"/>
    <property type="evidence" value="ECO:0007669"/>
    <property type="project" value="TreeGrafter"/>
</dbReference>
<organism evidence="11">
    <name type="scientific">uncultured Frankineae bacterium</name>
    <dbReference type="NCBI Taxonomy" id="437475"/>
    <lineage>
        <taxon>Bacteria</taxon>
        <taxon>Bacillati</taxon>
        <taxon>Actinomycetota</taxon>
        <taxon>Actinomycetes</taxon>
        <taxon>Frankiales</taxon>
        <taxon>environmental samples</taxon>
    </lineage>
</organism>
<evidence type="ECO:0000256" key="1">
    <source>
        <dbReference type="ARBA" id="ARBA00004370"/>
    </source>
</evidence>
<evidence type="ECO:0000256" key="6">
    <source>
        <dbReference type="ARBA" id="ARBA00023136"/>
    </source>
</evidence>
<evidence type="ECO:0000256" key="4">
    <source>
        <dbReference type="ARBA" id="ARBA00022692"/>
    </source>
</evidence>
<evidence type="ECO:0000256" key="2">
    <source>
        <dbReference type="ARBA" id="ARBA00022475"/>
    </source>
</evidence>
<proteinExistence type="predicted"/>
<accession>A0A6J4KIN8</accession>
<keyword evidence="4 9" id="KW-0812">Transmembrane</keyword>
<dbReference type="PROSITE" id="PS51779">
    <property type="entry name" value="POTRA"/>
    <property type="match status" value="1"/>
</dbReference>
<evidence type="ECO:0000256" key="8">
    <source>
        <dbReference type="SAM" id="MobiDB-lite"/>
    </source>
</evidence>
<dbReference type="PANTHER" id="PTHR37820:SF1">
    <property type="entry name" value="CELL DIVISION PROTEIN FTSQ"/>
    <property type="match status" value="1"/>
</dbReference>